<dbReference type="RefSeq" id="WP_135624799.1">
    <property type="nucleotide sequence ID" value="NZ_RQGD01000039.1"/>
</dbReference>
<comment type="caution">
    <text evidence="2">The sequence shown here is derived from an EMBL/GenBank/DDBJ whole genome shotgun (WGS) entry which is preliminary data.</text>
</comment>
<dbReference type="InterPro" id="IPR002123">
    <property type="entry name" value="Plipid/glycerol_acylTrfase"/>
</dbReference>
<dbReference type="SMART" id="SM00563">
    <property type="entry name" value="PlsC"/>
    <property type="match status" value="1"/>
</dbReference>
<dbReference type="EMBL" id="RQGD01000039">
    <property type="protein sequence ID" value="TGL57170.1"/>
    <property type="molecule type" value="Genomic_DNA"/>
</dbReference>
<dbReference type="SUPFAM" id="SSF69593">
    <property type="entry name" value="Glycerol-3-phosphate (1)-acyltransferase"/>
    <property type="match status" value="1"/>
</dbReference>
<gene>
    <name evidence="2" type="ORF">EHQ58_15430</name>
</gene>
<keyword evidence="2" id="KW-0012">Acyltransferase</keyword>
<evidence type="ECO:0000313" key="3">
    <source>
        <dbReference type="Proteomes" id="UP000297693"/>
    </source>
</evidence>
<name>A0A4R9JW10_9LEPT</name>
<dbReference type="Proteomes" id="UP000297693">
    <property type="component" value="Unassembled WGS sequence"/>
</dbReference>
<dbReference type="AlphaFoldDB" id="A0A4R9JW10"/>
<evidence type="ECO:0000259" key="1">
    <source>
        <dbReference type="SMART" id="SM00563"/>
    </source>
</evidence>
<evidence type="ECO:0000313" key="2">
    <source>
        <dbReference type="EMBL" id="TGL57170.1"/>
    </source>
</evidence>
<proteinExistence type="predicted"/>
<dbReference type="OrthoDB" id="524611at2"/>
<feature type="domain" description="Phospholipid/glycerol acyltransferase" evidence="1">
    <location>
        <begin position="55"/>
        <end position="185"/>
    </location>
</feature>
<organism evidence="2 3">
    <name type="scientific">Leptospira ognonensis</name>
    <dbReference type="NCBI Taxonomy" id="2484945"/>
    <lineage>
        <taxon>Bacteria</taxon>
        <taxon>Pseudomonadati</taxon>
        <taxon>Spirochaetota</taxon>
        <taxon>Spirochaetia</taxon>
        <taxon>Leptospirales</taxon>
        <taxon>Leptospiraceae</taxon>
        <taxon>Leptospira</taxon>
    </lineage>
</organism>
<keyword evidence="3" id="KW-1185">Reference proteome</keyword>
<keyword evidence="2" id="KW-0808">Transferase</keyword>
<dbReference type="Pfam" id="PF01553">
    <property type="entry name" value="Acyltransferase"/>
    <property type="match status" value="1"/>
</dbReference>
<reference evidence="2" key="1">
    <citation type="journal article" date="2019" name="PLoS Negl. Trop. Dis.">
        <title>Revisiting the worldwide diversity of Leptospira species in the environment.</title>
        <authorList>
            <person name="Vincent A.T."/>
            <person name="Schiettekatte O."/>
            <person name="Bourhy P."/>
            <person name="Veyrier F.J."/>
            <person name="Picardeau M."/>
        </authorList>
    </citation>
    <scope>NUCLEOTIDE SEQUENCE [LARGE SCALE GENOMIC DNA]</scope>
    <source>
        <strain evidence="2">201702476</strain>
    </source>
</reference>
<protein>
    <submittedName>
        <fullName evidence="2">1-acyl-sn-glycerol-3-phosphate acyltransferase</fullName>
    </submittedName>
</protein>
<sequence length="419" mass="47835">MENKSFFISHEIDYPFLWGMDLSLPFILKFALNIDGVDISDADRNTLRSLNQERLLYFSNHPSTIEPPVAYYVANVMGSRFYYMASRNVFNWGFGLVGSLIKKVGAFSVLSGGADREAVKMAKSILANKSGKLVIYPEGMCSSENDTLVTFMPGIAQIGFWGLEDAKKTDPDADVKVLPAFVKYILTGTKETLLREIETSLVRLEKHLKIVPGNKNLLRRFLTVGRVLMEEAEREYQITYDGEKDYQFRVGAIRHAALNRAGDKLGIPFHKEEDAIQKIREVFTVLDGITSGLGKEKISISKSDLAMVQKDVDRAYLFLVIKPESLFAYPSAERFIEWIYRFENLIFGKTNPRPRRARVIFAKPFGLSEYYQFYKENKKKTVEEVTTRLRNEIEHLLKEAVGFSRPIVEPFDVGEDLKI</sequence>
<accession>A0A4R9JW10</accession>
<dbReference type="GO" id="GO:0016746">
    <property type="term" value="F:acyltransferase activity"/>
    <property type="evidence" value="ECO:0007669"/>
    <property type="project" value="UniProtKB-KW"/>
</dbReference>